<evidence type="ECO:0000256" key="1">
    <source>
        <dbReference type="SAM" id="Phobius"/>
    </source>
</evidence>
<evidence type="ECO:0000313" key="3">
    <source>
        <dbReference type="Proteomes" id="UP000228613"/>
    </source>
</evidence>
<comment type="caution">
    <text evidence="2">The sequence shown here is derived from an EMBL/GenBank/DDBJ whole genome shotgun (WGS) entry which is preliminary data.</text>
</comment>
<evidence type="ECO:0008006" key="4">
    <source>
        <dbReference type="Google" id="ProtNLM"/>
    </source>
</evidence>
<organism evidence="2 3">
    <name type="scientific">Candidatus Nomurabacteria bacterium CG10_big_fil_rev_8_21_14_0_10_03_31_7</name>
    <dbReference type="NCBI Taxonomy" id="1974730"/>
    <lineage>
        <taxon>Bacteria</taxon>
        <taxon>Candidatus Nomuraibacteriota</taxon>
    </lineage>
</organism>
<protein>
    <recommendedName>
        <fullName evidence="4">IPT/TIG domain-containing protein</fullName>
    </recommendedName>
</protein>
<feature type="transmembrane region" description="Helical" evidence="1">
    <location>
        <begin position="12"/>
        <end position="31"/>
    </location>
</feature>
<reference evidence="3" key="1">
    <citation type="submission" date="2017-09" db="EMBL/GenBank/DDBJ databases">
        <title>Depth-based differentiation of microbial function through sediment-hosted aquifers and enrichment of novel symbionts in the deep terrestrial subsurface.</title>
        <authorList>
            <person name="Probst A.J."/>
            <person name="Ladd B."/>
            <person name="Jarett J.K."/>
            <person name="Geller-Mcgrath D.E."/>
            <person name="Sieber C.M.K."/>
            <person name="Emerson J.B."/>
            <person name="Anantharaman K."/>
            <person name="Thomas B.C."/>
            <person name="Malmstrom R."/>
            <person name="Stieglmeier M."/>
            <person name="Klingl A."/>
            <person name="Woyke T."/>
            <person name="Ryan C.M."/>
            <person name="Banfield J.F."/>
        </authorList>
    </citation>
    <scope>NUCLEOTIDE SEQUENCE [LARGE SCALE GENOMIC DNA]</scope>
</reference>
<dbReference type="AlphaFoldDB" id="A0A2J0JHJ5"/>
<dbReference type="Proteomes" id="UP000228613">
    <property type="component" value="Unassembled WGS sequence"/>
</dbReference>
<sequence>MKMETTWSSKKIIKIGSIFILSLFIIVFGFFTSKNVIFGVKIKNVNIIDGTKVANNIIEITGNAKNAVNLTLNDRPISIDRKGNFDETVALLSGYNIINIKAKDEFGNNDEKNYKLIY</sequence>
<name>A0A2J0JHJ5_9BACT</name>
<keyword evidence="1" id="KW-0812">Transmembrane</keyword>
<accession>A0A2J0JHJ5</accession>
<dbReference type="Gene3D" id="2.60.40.10">
    <property type="entry name" value="Immunoglobulins"/>
    <property type="match status" value="1"/>
</dbReference>
<dbReference type="EMBL" id="PFCP01000058">
    <property type="protein sequence ID" value="PIR68757.1"/>
    <property type="molecule type" value="Genomic_DNA"/>
</dbReference>
<dbReference type="InterPro" id="IPR013783">
    <property type="entry name" value="Ig-like_fold"/>
</dbReference>
<gene>
    <name evidence="2" type="ORF">COU48_02250</name>
</gene>
<proteinExistence type="predicted"/>
<evidence type="ECO:0000313" key="2">
    <source>
        <dbReference type="EMBL" id="PIR68757.1"/>
    </source>
</evidence>
<keyword evidence="1" id="KW-1133">Transmembrane helix</keyword>
<keyword evidence="1" id="KW-0472">Membrane</keyword>